<protein>
    <submittedName>
        <fullName evidence="3">Predicted oxidoreductase</fullName>
    </submittedName>
</protein>
<dbReference type="EMBL" id="FQUS01000017">
    <property type="protein sequence ID" value="SHG02903.1"/>
    <property type="molecule type" value="Genomic_DNA"/>
</dbReference>
<organism evidence="3 4">
    <name type="scientific">Fodinibius roseus</name>
    <dbReference type="NCBI Taxonomy" id="1194090"/>
    <lineage>
        <taxon>Bacteria</taxon>
        <taxon>Pseudomonadati</taxon>
        <taxon>Balneolota</taxon>
        <taxon>Balneolia</taxon>
        <taxon>Balneolales</taxon>
        <taxon>Balneolaceae</taxon>
        <taxon>Fodinibius</taxon>
    </lineage>
</organism>
<keyword evidence="4" id="KW-1185">Reference proteome</keyword>
<evidence type="ECO:0000313" key="3">
    <source>
        <dbReference type="EMBL" id="SHG02903.1"/>
    </source>
</evidence>
<dbReference type="Gene3D" id="3.20.20.100">
    <property type="entry name" value="NADP-dependent oxidoreductase domain"/>
    <property type="match status" value="1"/>
</dbReference>
<name>A0A1M5GGR2_9BACT</name>
<dbReference type="STRING" id="1194090.SAMN05443144_11748"/>
<accession>A0A1M5GGR2</accession>
<dbReference type="InterPro" id="IPR050523">
    <property type="entry name" value="AKR_Detox_Biosynth"/>
</dbReference>
<dbReference type="OrthoDB" id="9773828at2"/>
<dbReference type="InterPro" id="IPR036812">
    <property type="entry name" value="NAD(P)_OxRdtase_dom_sf"/>
</dbReference>
<proteinExistence type="predicted"/>
<dbReference type="Proteomes" id="UP000184041">
    <property type="component" value="Unassembled WGS sequence"/>
</dbReference>
<dbReference type="AlphaFoldDB" id="A0A1M5GGR2"/>
<sequence length="346" mass="38892">MKYNLLGNTGLLVSELCFGTMTFGGEGRWEAIGQQTQDEADALIKKSVESGINFIDTANIYSFGQSEAILGNSIRNLELNRQELVIATKVYGTMGEDPNNRGLSRFHIFNSVENSLERLQLDHVDILYVHGVDQATPVREIMRNLNDIVDSGMVRYIGVCNWPAWMVMKAQGIARREGWHEFKAMQYFYSLSARDAEDALLPLSQSEELGFMPWSPLAGGFLSGKYTRENKTAGGGARRDEFDFPPIDKEQAYDIVEVMETIATEHNATVAEVALAWVRLQPGVTSTIIGAKNMEQLESDLRSADLQLSDEELEELDEVSAIPERYPFWMVDRQGEERFPEADAKE</sequence>
<evidence type="ECO:0000259" key="2">
    <source>
        <dbReference type="Pfam" id="PF00248"/>
    </source>
</evidence>
<keyword evidence="1" id="KW-0560">Oxidoreductase</keyword>
<dbReference type="FunFam" id="3.20.20.100:FF:000004">
    <property type="entry name" value="Oxidoreductase, aldo/keto reductase"/>
    <property type="match status" value="1"/>
</dbReference>
<evidence type="ECO:0000313" key="4">
    <source>
        <dbReference type="Proteomes" id="UP000184041"/>
    </source>
</evidence>
<reference evidence="3 4" key="1">
    <citation type="submission" date="2016-11" db="EMBL/GenBank/DDBJ databases">
        <authorList>
            <person name="Jaros S."/>
            <person name="Januszkiewicz K."/>
            <person name="Wedrychowicz H."/>
        </authorList>
    </citation>
    <scope>NUCLEOTIDE SEQUENCE [LARGE SCALE GENOMIC DNA]</scope>
    <source>
        <strain evidence="3 4">DSM 21986</strain>
    </source>
</reference>
<dbReference type="CDD" id="cd19091">
    <property type="entry name" value="AKR_PsAKR"/>
    <property type="match status" value="1"/>
</dbReference>
<dbReference type="Pfam" id="PF00248">
    <property type="entry name" value="Aldo_ket_red"/>
    <property type="match status" value="1"/>
</dbReference>
<feature type="domain" description="NADP-dependent oxidoreductase" evidence="2">
    <location>
        <begin position="15"/>
        <end position="320"/>
    </location>
</feature>
<dbReference type="SUPFAM" id="SSF51430">
    <property type="entry name" value="NAD(P)-linked oxidoreductase"/>
    <property type="match status" value="1"/>
</dbReference>
<dbReference type="PANTHER" id="PTHR43364">
    <property type="entry name" value="NADH-SPECIFIC METHYLGLYOXAL REDUCTASE-RELATED"/>
    <property type="match status" value="1"/>
</dbReference>
<dbReference type="GO" id="GO:0016491">
    <property type="term" value="F:oxidoreductase activity"/>
    <property type="evidence" value="ECO:0007669"/>
    <property type="project" value="UniProtKB-KW"/>
</dbReference>
<gene>
    <name evidence="3" type="ORF">SAMN05443144_11748</name>
</gene>
<dbReference type="RefSeq" id="WP_073066220.1">
    <property type="nucleotide sequence ID" value="NZ_FQUS01000017.1"/>
</dbReference>
<dbReference type="InterPro" id="IPR023210">
    <property type="entry name" value="NADP_OxRdtase_dom"/>
</dbReference>
<dbReference type="PANTHER" id="PTHR43364:SF4">
    <property type="entry name" value="NAD(P)-LINKED OXIDOREDUCTASE SUPERFAMILY PROTEIN"/>
    <property type="match status" value="1"/>
</dbReference>
<dbReference type="GO" id="GO:0005829">
    <property type="term" value="C:cytosol"/>
    <property type="evidence" value="ECO:0007669"/>
    <property type="project" value="TreeGrafter"/>
</dbReference>
<evidence type="ECO:0000256" key="1">
    <source>
        <dbReference type="ARBA" id="ARBA00023002"/>
    </source>
</evidence>